<accession>A0A7Z1BLZ9</accession>
<dbReference type="GO" id="GO:0000287">
    <property type="term" value="F:magnesium ion binding"/>
    <property type="evidence" value="ECO:0007669"/>
    <property type="project" value="TreeGrafter"/>
</dbReference>
<dbReference type="EMBL" id="NBRZ01000125">
    <property type="protein sequence ID" value="OSG72840.1"/>
    <property type="molecule type" value="Genomic_DNA"/>
</dbReference>
<dbReference type="SUPFAM" id="SSF56784">
    <property type="entry name" value="HAD-like"/>
    <property type="match status" value="1"/>
</dbReference>
<keyword evidence="1" id="KW-0479">Metal-binding</keyword>
<dbReference type="RefSeq" id="WP_154707597.1">
    <property type="nucleotide sequence ID" value="NZ_NBRZ01000125.1"/>
</dbReference>
<dbReference type="InterPro" id="IPR036412">
    <property type="entry name" value="HAD-like_sf"/>
</dbReference>
<name>A0A7Z1BLZ9_SALDZ</name>
<keyword evidence="2" id="KW-0378">Hydrolase</keyword>
<dbReference type="AlphaFoldDB" id="A0A7Z1BLZ9"/>
<dbReference type="GO" id="GO:0005829">
    <property type="term" value="C:cytosol"/>
    <property type="evidence" value="ECO:0007669"/>
    <property type="project" value="TreeGrafter"/>
</dbReference>
<organism evidence="2">
    <name type="scientific">Salmonella enterica subsp. diarizonae serovar Rough:r:z</name>
    <dbReference type="NCBI Taxonomy" id="1974321"/>
    <lineage>
        <taxon>Bacteria</taxon>
        <taxon>Pseudomonadati</taxon>
        <taxon>Pseudomonadota</taxon>
        <taxon>Gammaproteobacteria</taxon>
        <taxon>Enterobacterales</taxon>
        <taxon>Enterobacteriaceae</taxon>
        <taxon>Salmonella</taxon>
    </lineage>
</organism>
<dbReference type="Proteomes" id="UP000868516">
    <property type="component" value="Unassembled WGS sequence"/>
</dbReference>
<reference evidence="2" key="1">
    <citation type="submission" date="2017-03" db="EMBL/GenBank/DDBJ databases">
        <title>Salmonella serotype comparative study.</title>
        <authorList>
            <person name="Liao J."/>
        </authorList>
    </citation>
    <scope>NUCLEOTIDE SEQUENCE [LARGE SCALE GENOMIC DNA]</scope>
    <source>
        <strain evidence="2">NY_FSL S10-1123</strain>
    </source>
</reference>
<proteinExistence type="predicted"/>
<gene>
    <name evidence="2" type="ORF">R545_27160</name>
</gene>
<sequence>LVTGRSHREAYAYYQTLALTEPMICCNGSYIYQPAQQQILDPLPLTHLQTEKILARVYPLKPTIRADDKIIFQADELSSRENIWQISVVHRHIKQLQNIAEFIQHELQLSCTWSWHHQLDILQKGCSKGQSLARYAQQQHIA</sequence>
<dbReference type="Gene3D" id="3.30.1240.10">
    <property type="match status" value="2"/>
</dbReference>
<dbReference type="InterPro" id="IPR023214">
    <property type="entry name" value="HAD_sf"/>
</dbReference>
<dbReference type="Pfam" id="PF08282">
    <property type="entry name" value="Hydrolase_3"/>
    <property type="match status" value="2"/>
</dbReference>
<evidence type="ECO:0000313" key="2">
    <source>
        <dbReference type="EMBL" id="OSG72840.1"/>
    </source>
</evidence>
<dbReference type="Gene3D" id="3.40.50.1000">
    <property type="entry name" value="HAD superfamily/HAD-like"/>
    <property type="match status" value="2"/>
</dbReference>
<comment type="caution">
    <text evidence="2">The sequence shown here is derived from an EMBL/GenBank/DDBJ whole genome shotgun (WGS) entry which is preliminary data.</text>
</comment>
<dbReference type="PANTHER" id="PTHR10000:SF58">
    <property type="entry name" value="PYRIDOXAL PHOSPHATE PHOSPHATASE YBHA"/>
    <property type="match status" value="1"/>
</dbReference>
<feature type="non-terminal residue" evidence="2">
    <location>
        <position position="142"/>
    </location>
</feature>
<protein>
    <submittedName>
        <fullName evidence="2">Hydrolase</fullName>
    </submittedName>
</protein>
<dbReference type="GO" id="GO:0016791">
    <property type="term" value="F:phosphatase activity"/>
    <property type="evidence" value="ECO:0007669"/>
    <property type="project" value="TreeGrafter"/>
</dbReference>
<dbReference type="PANTHER" id="PTHR10000">
    <property type="entry name" value="PHOSPHOSERINE PHOSPHATASE"/>
    <property type="match status" value="1"/>
</dbReference>
<evidence type="ECO:0000256" key="1">
    <source>
        <dbReference type="ARBA" id="ARBA00022723"/>
    </source>
</evidence>
<feature type="non-terminal residue" evidence="2">
    <location>
        <position position="1"/>
    </location>
</feature>